<dbReference type="InterPro" id="IPR036770">
    <property type="entry name" value="Ankyrin_rpt-contain_sf"/>
</dbReference>
<feature type="compositionally biased region" description="Polar residues" evidence="4">
    <location>
        <begin position="626"/>
        <end position="646"/>
    </location>
</feature>
<proteinExistence type="predicted"/>
<feature type="compositionally biased region" description="Polar residues" evidence="4">
    <location>
        <begin position="754"/>
        <end position="774"/>
    </location>
</feature>
<keyword evidence="2 3" id="KW-0040">ANK repeat</keyword>
<evidence type="ECO:0000313" key="6">
    <source>
        <dbReference type="WBParaSite" id="jg6833"/>
    </source>
</evidence>
<feature type="repeat" description="ANK" evidence="3">
    <location>
        <begin position="514"/>
        <end position="542"/>
    </location>
</feature>
<feature type="repeat" description="ANK" evidence="3">
    <location>
        <begin position="346"/>
        <end position="378"/>
    </location>
</feature>
<evidence type="ECO:0000256" key="2">
    <source>
        <dbReference type="ARBA" id="ARBA00023043"/>
    </source>
</evidence>
<dbReference type="PROSITE" id="PS50297">
    <property type="entry name" value="ANK_REP_REGION"/>
    <property type="match status" value="3"/>
</dbReference>
<dbReference type="PANTHER" id="PTHR24173:SF74">
    <property type="entry name" value="ANKYRIN REPEAT DOMAIN-CONTAINING PROTEIN 16"/>
    <property type="match status" value="1"/>
</dbReference>
<dbReference type="Pfam" id="PF00023">
    <property type="entry name" value="Ank"/>
    <property type="match status" value="2"/>
</dbReference>
<sequence>MLQILSQDEHVYVLSKDEHVYVLSQDEHVSILSQDEHVYVLSKDEHVYVLSQDEHVSILSQDEHVYVLSKDEHVYVLSKDEHVYVLIKDEHVSILSQDEHVSILSQDEHVSVVWTPVTTTTTMKSVKGLPRETWDEIAAKRLLCLPIWLKTGNIARRRLLQLPVPQEMTHLAEGRESGNRRNTTKILKALLWQGKMPVSEDSETLFNALDNGHMAEVNEELDKYPESVNGRDEEHRLPSITLQIVPIRRHFLEFWIFLEVLIERGAQLTHVDKDKHSAVHWAVVCGQLETLIYLLKHGAPSNLPDAHGAYPLHYATVIEDVSVERASTMLHVLLKQGDNVNCVDNDNRTPLLWASSNGNVEGFKSLVQAGANKLAVDRDRLGVLHCAASHGHLEIIRTMLDMSHRNVVNTKDRNGDTPLFYASTFGHYECAKLLLENGADANHMDKRLRTAAHCAAAKGQLHILKLLKQYGASFELQNYRGDLAFHEAVQTGSKELVEWLLTIEPKFIKATNFYGRTPLHLAAASGNMELVVLLCTRGSEINPLMLYKNQMYTPLDLAKRREHELVVDYLSQRHDAFTSQQITEDKRNFSRSSIEEQLKMVAKLRKVRAQRQKAQGQLKIFRRGKSVQSVDSNGGPSDQRRSSSASEVRLHNLPSKSTSTTDLTKHASDSMLMNGIARKVSSSNVFGGMERQLVEDTIQKIVQKELRKTPLRTDATGSSGDSRKENVSPVDKQQVQKTNLTRNAREYISDEDGQASSSTQQSDLLLNGHNNNSVVVEAGGDKPRRKKRVQMEAQTEKSEAQVSNLSSASLARDLNNRAAKNLPMTELHIIEDGWEPPYGRMAFIESTTERRYVHEKAI</sequence>
<reference evidence="6" key="1">
    <citation type="submission" date="2022-11" db="UniProtKB">
        <authorList>
            <consortium name="WormBaseParasite"/>
        </authorList>
    </citation>
    <scope>IDENTIFICATION</scope>
</reference>
<dbReference type="AlphaFoldDB" id="A0A915EJ02"/>
<evidence type="ECO:0000256" key="1">
    <source>
        <dbReference type="ARBA" id="ARBA00022737"/>
    </source>
</evidence>
<dbReference type="WBParaSite" id="jg6833">
    <property type="protein sequence ID" value="jg6833"/>
    <property type="gene ID" value="jg6833"/>
</dbReference>
<feature type="repeat" description="ANK" evidence="3">
    <location>
        <begin position="414"/>
        <end position="446"/>
    </location>
</feature>
<dbReference type="Proteomes" id="UP000887574">
    <property type="component" value="Unplaced"/>
</dbReference>
<keyword evidence="5" id="KW-1185">Reference proteome</keyword>
<name>A0A915EJ02_9BILA</name>
<dbReference type="SUPFAM" id="SSF48403">
    <property type="entry name" value="Ankyrin repeat"/>
    <property type="match status" value="1"/>
</dbReference>
<dbReference type="InterPro" id="IPR002110">
    <property type="entry name" value="Ankyrin_rpt"/>
</dbReference>
<accession>A0A915EJ02</accession>
<dbReference type="PANTHER" id="PTHR24173">
    <property type="entry name" value="ANKYRIN REPEAT CONTAINING"/>
    <property type="match status" value="1"/>
</dbReference>
<dbReference type="Gene3D" id="1.25.40.20">
    <property type="entry name" value="Ankyrin repeat-containing domain"/>
    <property type="match status" value="3"/>
</dbReference>
<protein>
    <submittedName>
        <fullName evidence="6">Uncharacterized protein</fullName>
    </submittedName>
</protein>
<feature type="repeat" description="ANK" evidence="3">
    <location>
        <begin position="447"/>
        <end position="479"/>
    </location>
</feature>
<feature type="repeat" description="ANK" evidence="3">
    <location>
        <begin position="307"/>
        <end position="345"/>
    </location>
</feature>
<evidence type="ECO:0000256" key="3">
    <source>
        <dbReference type="PROSITE-ProRule" id="PRU00023"/>
    </source>
</evidence>
<evidence type="ECO:0000256" key="4">
    <source>
        <dbReference type="SAM" id="MobiDB-lite"/>
    </source>
</evidence>
<dbReference type="SMART" id="SM00248">
    <property type="entry name" value="ANK"/>
    <property type="match status" value="9"/>
</dbReference>
<feature type="compositionally biased region" description="Polar residues" evidence="4">
    <location>
        <begin position="731"/>
        <end position="742"/>
    </location>
</feature>
<dbReference type="PROSITE" id="PS50088">
    <property type="entry name" value="ANK_REPEAT"/>
    <property type="match status" value="6"/>
</dbReference>
<feature type="repeat" description="ANK" evidence="3">
    <location>
        <begin position="274"/>
        <end position="306"/>
    </location>
</feature>
<feature type="region of interest" description="Disordered" evidence="4">
    <location>
        <begin position="615"/>
        <end position="663"/>
    </location>
</feature>
<feature type="region of interest" description="Disordered" evidence="4">
    <location>
        <begin position="709"/>
        <end position="804"/>
    </location>
</feature>
<dbReference type="Pfam" id="PF12796">
    <property type="entry name" value="Ank_2"/>
    <property type="match status" value="2"/>
</dbReference>
<organism evidence="5 6">
    <name type="scientific">Ditylenchus dipsaci</name>
    <dbReference type="NCBI Taxonomy" id="166011"/>
    <lineage>
        <taxon>Eukaryota</taxon>
        <taxon>Metazoa</taxon>
        <taxon>Ecdysozoa</taxon>
        <taxon>Nematoda</taxon>
        <taxon>Chromadorea</taxon>
        <taxon>Rhabditida</taxon>
        <taxon>Tylenchina</taxon>
        <taxon>Tylenchomorpha</taxon>
        <taxon>Sphaerularioidea</taxon>
        <taxon>Anguinidae</taxon>
        <taxon>Anguininae</taxon>
        <taxon>Ditylenchus</taxon>
    </lineage>
</organism>
<evidence type="ECO:0000313" key="5">
    <source>
        <dbReference type="Proteomes" id="UP000887574"/>
    </source>
</evidence>
<keyword evidence="1" id="KW-0677">Repeat</keyword>